<keyword evidence="2 6" id="KW-0808">Transferase</keyword>
<evidence type="ECO:0000313" key="7">
    <source>
        <dbReference type="EMBL" id="TKC33855.1"/>
    </source>
</evidence>
<sequence length="176" mass="19662">SIDSIFTRPQLLTKDPKQRLGCRGEGVAEVKGHPVFRDINFKRLEAHVSDPPFRPDPQVVYCRDVLDVERFSTVKGIRLDSTDCTFHSQFVTGCVAIPWQSEDINERGNVALDPEEKTYQPAPRQKRGFFHRLFTRGPQREGGAALQTASARCTAGRCHGARALGCILPVNCNNRA</sequence>
<name>A0A4U1ECP7_MONMO</name>
<protein>
    <recommendedName>
        <fullName evidence="6">G protein-coupled receptor kinase</fullName>
        <ecNumber evidence="6">2.7.11.-</ecNumber>
    </recommendedName>
</protein>
<keyword evidence="3 6" id="KW-0547">Nucleotide-binding</keyword>
<evidence type="ECO:0000256" key="4">
    <source>
        <dbReference type="ARBA" id="ARBA00022777"/>
    </source>
</evidence>
<dbReference type="EC" id="2.7.11.-" evidence="6"/>
<dbReference type="EMBL" id="RWIC01002272">
    <property type="protein sequence ID" value="TKC33855.1"/>
    <property type="molecule type" value="Genomic_DNA"/>
</dbReference>
<dbReference type="Gene3D" id="1.10.510.10">
    <property type="entry name" value="Transferase(Phosphotransferase) domain 1"/>
    <property type="match status" value="1"/>
</dbReference>
<dbReference type="InterPro" id="IPR000239">
    <property type="entry name" value="GPCR_kinase"/>
</dbReference>
<reference evidence="8" key="1">
    <citation type="journal article" date="2019" name="IScience">
        <title>Narwhal Genome Reveals Long-Term Low Genetic Diversity despite Current Large Abundance Size.</title>
        <authorList>
            <person name="Westbury M.V."/>
            <person name="Petersen B."/>
            <person name="Garde E."/>
            <person name="Heide-Jorgensen M.P."/>
            <person name="Lorenzen E.D."/>
        </authorList>
    </citation>
    <scope>NUCLEOTIDE SEQUENCE [LARGE SCALE GENOMIC DNA]</scope>
</reference>
<dbReference type="SUPFAM" id="SSF56112">
    <property type="entry name" value="Protein kinase-like (PK-like)"/>
    <property type="match status" value="1"/>
</dbReference>
<keyword evidence="5 6" id="KW-0067">ATP-binding</keyword>
<evidence type="ECO:0000256" key="3">
    <source>
        <dbReference type="ARBA" id="ARBA00022741"/>
    </source>
</evidence>
<keyword evidence="1 6" id="KW-0723">Serine/threonine-protein kinase</keyword>
<dbReference type="GO" id="GO:0005737">
    <property type="term" value="C:cytoplasm"/>
    <property type="evidence" value="ECO:0007669"/>
    <property type="project" value="TreeGrafter"/>
</dbReference>
<dbReference type="GO" id="GO:0004703">
    <property type="term" value="F:G protein-coupled receptor kinase activity"/>
    <property type="evidence" value="ECO:0007669"/>
    <property type="project" value="InterPro"/>
</dbReference>
<evidence type="ECO:0000256" key="6">
    <source>
        <dbReference type="RuleBase" id="RU000308"/>
    </source>
</evidence>
<comment type="similarity">
    <text evidence="6">Belongs to the protein kinase superfamily. AGC Ser/Thr protein kinase family. GPRK subfamily.</text>
</comment>
<dbReference type="Proteomes" id="UP000308365">
    <property type="component" value="Unassembled WGS sequence"/>
</dbReference>
<keyword evidence="4 6" id="KW-0418">Kinase</keyword>
<accession>A0A4U1ECP7</accession>
<evidence type="ECO:0000256" key="1">
    <source>
        <dbReference type="ARBA" id="ARBA00022527"/>
    </source>
</evidence>
<evidence type="ECO:0000313" key="8">
    <source>
        <dbReference type="Proteomes" id="UP000308365"/>
    </source>
</evidence>
<dbReference type="GO" id="GO:0009966">
    <property type="term" value="P:regulation of signal transduction"/>
    <property type="evidence" value="ECO:0007669"/>
    <property type="project" value="TreeGrafter"/>
</dbReference>
<evidence type="ECO:0000256" key="5">
    <source>
        <dbReference type="ARBA" id="ARBA00022840"/>
    </source>
</evidence>
<organism evidence="7 8">
    <name type="scientific">Monodon monoceros</name>
    <name type="common">Narwhal</name>
    <name type="synonym">Ceratodon monodon</name>
    <dbReference type="NCBI Taxonomy" id="40151"/>
    <lineage>
        <taxon>Eukaryota</taxon>
        <taxon>Metazoa</taxon>
        <taxon>Chordata</taxon>
        <taxon>Craniata</taxon>
        <taxon>Vertebrata</taxon>
        <taxon>Euteleostomi</taxon>
        <taxon>Mammalia</taxon>
        <taxon>Eutheria</taxon>
        <taxon>Laurasiatheria</taxon>
        <taxon>Artiodactyla</taxon>
        <taxon>Whippomorpha</taxon>
        <taxon>Cetacea</taxon>
        <taxon>Odontoceti</taxon>
        <taxon>Monodontidae</taxon>
        <taxon>Monodon</taxon>
    </lineage>
</organism>
<comment type="caution">
    <text evidence="7">The sequence shown here is derived from an EMBL/GenBank/DDBJ whole genome shotgun (WGS) entry which is preliminary data.</text>
</comment>
<dbReference type="AlphaFoldDB" id="A0A4U1ECP7"/>
<dbReference type="InterPro" id="IPR011009">
    <property type="entry name" value="Kinase-like_dom_sf"/>
</dbReference>
<dbReference type="Gene3D" id="3.30.200.20">
    <property type="entry name" value="Phosphorylase Kinase, domain 1"/>
    <property type="match status" value="1"/>
</dbReference>
<gene>
    <name evidence="7" type="ORF">EI555_005767</name>
</gene>
<dbReference type="PANTHER" id="PTHR24355:SF14">
    <property type="entry name" value="G PROTEIN-COUPLED RECEPTOR KINASE 4"/>
    <property type="match status" value="1"/>
</dbReference>
<proteinExistence type="inferred from homology"/>
<dbReference type="GO" id="GO:0005524">
    <property type="term" value="F:ATP binding"/>
    <property type="evidence" value="ECO:0007669"/>
    <property type="project" value="UniProtKB-KW"/>
</dbReference>
<dbReference type="GO" id="GO:0007165">
    <property type="term" value="P:signal transduction"/>
    <property type="evidence" value="ECO:0007669"/>
    <property type="project" value="InterPro"/>
</dbReference>
<evidence type="ECO:0000256" key="2">
    <source>
        <dbReference type="ARBA" id="ARBA00022679"/>
    </source>
</evidence>
<dbReference type="PRINTS" id="PR00717">
    <property type="entry name" value="GPCRKINASE"/>
</dbReference>
<feature type="non-terminal residue" evidence="7">
    <location>
        <position position="1"/>
    </location>
</feature>
<dbReference type="PANTHER" id="PTHR24355">
    <property type="entry name" value="G PROTEIN-COUPLED RECEPTOR KINASE/RIBOSOMAL PROTEIN S6 KINASE"/>
    <property type="match status" value="1"/>
</dbReference>